<accession>A0A1H3W8B9</accession>
<dbReference type="Proteomes" id="UP000199041">
    <property type="component" value="Unassembled WGS sequence"/>
</dbReference>
<protein>
    <submittedName>
        <fullName evidence="1">Uncharacterized protein</fullName>
    </submittedName>
</protein>
<reference evidence="1 2" key="1">
    <citation type="submission" date="2016-10" db="EMBL/GenBank/DDBJ databases">
        <authorList>
            <person name="de Groot N.N."/>
        </authorList>
    </citation>
    <scope>NUCLEOTIDE SEQUENCE [LARGE SCALE GENOMIC DNA]</scope>
    <source>
        <strain evidence="1 2">Vu-144</strain>
    </source>
</reference>
<evidence type="ECO:0000313" key="2">
    <source>
        <dbReference type="Proteomes" id="UP000199041"/>
    </source>
</evidence>
<dbReference type="EMBL" id="FNQY01000002">
    <property type="protein sequence ID" value="SDZ82528.1"/>
    <property type="molecule type" value="Genomic_DNA"/>
</dbReference>
<keyword evidence="2" id="KW-1185">Reference proteome</keyword>
<evidence type="ECO:0000313" key="1">
    <source>
        <dbReference type="EMBL" id="SDZ82528.1"/>
    </source>
</evidence>
<name>A0A1H3W8B9_9BACT</name>
<sequence>MDIILAELRNEVEVSIQKTTKHAGLNPTEAERLKGGKTTNVLLYDILRQQLKEINSILSALPKPAFSQPKISSAAFWY</sequence>
<dbReference type="RefSeq" id="WP_091393171.1">
    <property type="nucleotide sequence ID" value="NZ_FNQY01000002.1"/>
</dbReference>
<dbReference type="AlphaFoldDB" id="A0A1H3W8B9"/>
<organism evidence="1 2">
    <name type="scientific">Arachidicoccus rhizosphaerae</name>
    <dbReference type="NCBI Taxonomy" id="551991"/>
    <lineage>
        <taxon>Bacteria</taxon>
        <taxon>Pseudomonadati</taxon>
        <taxon>Bacteroidota</taxon>
        <taxon>Chitinophagia</taxon>
        <taxon>Chitinophagales</taxon>
        <taxon>Chitinophagaceae</taxon>
        <taxon>Arachidicoccus</taxon>
    </lineage>
</organism>
<proteinExistence type="predicted"/>
<gene>
    <name evidence="1" type="ORF">SAMN05192529_102164</name>
</gene>
<dbReference type="STRING" id="551991.SAMN05192529_102164"/>